<dbReference type="Proteomes" id="UP000266673">
    <property type="component" value="Unassembled WGS sequence"/>
</dbReference>
<evidence type="ECO:0008006" key="6">
    <source>
        <dbReference type="Google" id="ProtNLM"/>
    </source>
</evidence>
<dbReference type="AlphaFoldDB" id="A0A397UP37"/>
<name>A0A397UP37_9GLOM</name>
<organism evidence="4 5">
    <name type="scientific">Gigaspora rosea</name>
    <dbReference type="NCBI Taxonomy" id="44941"/>
    <lineage>
        <taxon>Eukaryota</taxon>
        <taxon>Fungi</taxon>
        <taxon>Fungi incertae sedis</taxon>
        <taxon>Mucoromycota</taxon>
        <taxon>Glomeromycotina</taxon>
        <taxon>Glomeromycetes</taxon>
        <taxon>Diversisporales</taxon>
        <taxon>Gigasporaceae</taxon>
        <taxon>Gigaspora</taxon>
    </lineage>
</organism>
<feature type="transmembrane region" description="Helical" evidence="2">
    <location>
        <begin position="698"/>
        <end position="715"/>
    </location>
</feature>
<keyword evidence="2" id="KW-0472">Membrane</keyword>
<evidence type="ECO:0000256" key="2">
    <source>
        <dbReference type="SAM" id="Phobius"/>
    </source>
</evidence>
<evidence type="ECO:0000313" key="4">
    <source>
        <dbReference type="EMBL" id="RIB09143.1"/>
    </source>
</evidence>
<dbReference type="OrthoDB" id="2485586at2759"/>
<keyword evidence="2" id="KW-0812">Transmembrane</keyword>
<gene>
    <name evidence="4" type="ORF">C2G38_2268668</name>
</gene>
<protein>
    <recommendedName>
        <fullName evidence="6">SbsA Ig-like domain-containing protein</fullName>
    </recommendedName>
</protein>
<evidence type="ECO:0000256" key="3">
    <source>
        <dbReference type="SAM" id="SignalP"/>
    </source>
</evidence>
<feature type="signal peptide" evidence="3">
    <location>
        <begin position="1"/>
        <end position="29"/>
    </location>
</feature>
<keyword evidence="2" id="KW-1133">Transmembrane helix</keyword>
<accession>A0A397UP37</accession>
<proteinExistence type="predicted"/>
<comment type="caution">
    <text evidence="4">The sequence shown here is derived from an EMBL/GenBank/DDBJ whole genome shotgun (WGS) entry which is preliminary data.</text>
</comment>
<reference evidence="4 5" key="1">
    <citation type="submission" date="2018-06" db="EMBL/GenBank/DDBJ databases">
        <title>Comparative genomics reveals the genomic features of Rhizophagus irregularis, R. cerebriforme, R. diaphanum and Gigaspora rosea, and their symbiotic lifestyle signature.</title>
        <authorList>
            <person name="Morin E."/>
            <person name="San Clemente H."/>
            <person name="Chen E.C.H."/>
            <person name="De La Providencia I."/>
            <person name="Hainaut M."/>
            <person name="Kuo A."/>
            <person name="Kohler A."/>
            <person name="Murat C."/>
            <person name="Tang N."/>
            <person name="Roy S."/>
            <person name="Loubradou J."/>
            <person name="Henrissat B."/>
            <person name="Grigoriev I.V."/>
            <person name="Corradi N."/>
            <person name="Roux C."/>
            <person name="Martin F.M."/>
        </authorList>
    </citation>
    <scope>NUCLEOTIDE SEQUENCE [LARGE SCALE GENOMIC DNA]</scope>
    <source>
        <strain evidence="4 5">DAOM 194757</strain>
    </source>
</reference>
<evidence type="ECO:0000313" key="5">
    <source>
        <dbReference type="Proteomes" id="UP000266673"/>
    </source>
</evidence>
<feature type="transmembrane region" description="Helical" evidence="2">
    <location>
        <begin position="727"/>
        <end position="749"/>
    </location>
</feature>
<sequence length="878" mass="98970">MKLSRYPYKLISQCTFLISLFILITPLKSQTTSSEITHISYSESTTGTSFPQSAPQVVNVQTYDDGIILVSVARQSYSQIQNVQTQTTQTYNSSQCTQIFENILRLRVIQLDGSIKEINPSLNLDPMNYCIFNGSYGNPVNPITIYTLYSQFILINYVKVDSGHYEEWGTVIDWNGNSLSEMHYGPSYTYPNGTWSPRSMIQLNINKKQVNTNVTNSFIITTIPTVTGDYALLSVNSSSISDNASSLATRGGLYMNIIPYNQSTQTNQVLLYQISFPNVTFLGLYCDIAPNSIGYICIIEISYNSTLNYMKVHFLTSQSVISVNFLSNIPDTSKINLTSQNIGMQAMTFGGYIYYAMDKNHSYFIWPYDENDQMLERKGPFDANNFSTNAIYNHMNQNNLNAAVSIMKNNTFIIASNTSSESTSWSLLLVPLSQLQKDNGYGNLQIINITPPPSKIPPQRGTVDSFTNALNITFNSSVISSNGSITIYKSSDNTMRQKISAMMSEYVTFMPNNDNTTTVSIKIIGSTFNQYGENYYVQMDTNFVKDGIFYEPLTGIDEGIVNYKSKNKPRPSDEPANYLVQLTKDASERFRNLADANKIEYFNSLLQDISIKLPVRNELLSINGYQDVSGNVQFVIRIENTNPKLDNNNTVPGIVSDLKNMIMYKHITTFSNGSTNDLDDTYEPQQTNSILGDYKSQIIPFIVVGIGNLVLYIYSQYGTTEYDKLKLMINVVTGGLFTASHTSFSSIFAFSNIGNHPELSVTSQVVLIFSISLNFAMFIWIMCKGGMKTIQTTNLITVLLSLYNAETLLAINEVKILEIFEEKYEHIVQYRSCADILIKNIPLLIIQLFIPKRKPNVNEEDKQENEKKEKVNYVEKTI</sequence>
<keyword evidence="3" id="KW-0732">Signal</keyword>
<keyword evidence="5" id="KW-1185">Reference proteome</keyword>
<evidence type="ECO:0000256" key="1">
    <source>
        <dbReference type="SAM" id="MobiDB-lite"/>
    </source>
</evidence>
<feature type="region of interest" description="Disordered" evidence="1">
    <location>
        <begin position="858"/>
        <end position="878"/>
    </location>
</feature>
<feature type="transmembrane region" description="Helical" evidence="2">
    <location>
        <begin position="761"/>
        <end position="781"/>
    </location>
</feature>
<feature type="chain" id="PRO_5017334126" description="SbsA Ig-like domain-containing protein" evidence="3">
    <location>
        <begin position="30"/>
        <end position="878"/>
    </location>
</feature>
<dbReference type="EMBL" id="QKWP01001409">
    <property type="protein sequence ID" value="RIB09143.1"/>
    <property type="molecule type" value="Genomic_DNA"/>
</dbReference>
<dbReference type="STRING" id="44941.A0A397UP37"/>